<keyword evidence="2" id="KW-0732">Signal</keyword>
<accession>A0A4U6XMC1</accession>
<dbReference type="InterPro" id="IPR046341">
    <property type="entry name" value="SET_dom_sf"/>
</dbReference>
<feature type="chain" id="PRO_5020446220" evidence="2">
    <location>
        <begin position="31"/>
        <end position="450"/>
    </location>
</feature>
<evidence type="ECO:0000256" key="2">
    <source>
        <dbReference type="SAM" id="SignalP"/>
    </source>
</evidence>
<name>A0A4U6XMC1_9PEZI</name>
<dbReference type="STRING" id="1306861.A0A4U6XMC1"/>
<keyword evidence="5" id="KW-1185">Reference proteome</keyword>
<dbReference type="Proteomes" id="UP000310108">
    <property type="component" value="Unassembled WGS sequence"/>
</dbReference>
<evidence type="ECO:0000313" key="4">
    <source>
        <dbReference type="EMBL" id="TKW56829.1"/>
    </source>
</evidence>
<dbReference type="CDD" id="cd20071">
    <property type="entry name" value="SET_SMYD"/>
    <property type="match status" value="1"/>
</dbReference>
<dbReference type="Pfam" id="PF00856">
    <property type="entry name" value="SET"/>
    <property type="match status" value="1"/>
</dbReference>
<protein>
    <submittedName>
        <fullName evidence="4">SET domain-containing protein 5</fullName>
    </submittedName>
</protein>
<gene>
    <name evidence="4" type="primary">set5</name>
    <name evidence="4" type="ORF">CTA1_6354</name>
</gene>
<evidence type="ECO:0000313" key="5">
    <source>
        <dbReference type="Proteomes" id="UP000310108"/>
    </source>
</evidence>
<dbReference type="Gene3D" id="2.170.270.10">
    <property type="entry name" value="SET domain"/>
    <property type="match status" value="1"/>
</dbReference>
<feature type="signal peptide" evidence="2">
    <location>
        <begin position="1"/>
        <end position="30"/>
    </location>
</feature>
<comment type="caution">
    <text evidence="4">The sequence shown here is derived from an EMBL/GenBank/DDBJ whole genome shotgun (WGS) entry which is preliminary data.</text>
</comment>
<organism evidence="4 5">
    <name type="scientific">Colletotrichum tanaceti</name>
    <dbReference type="NCBI Taxonomy" id="1306861"/>
    <lineage>
        <taxon>Eukaryota</taxon>
        <taxon>Fungi</taxon>
        <taxon>Dikarya</taxon>
        <taxon>Ascomycota</taxon>
        <taxon>Pezizomycotina</taxon>
        <taxon>Sordariomycetes</taxon>
        <taxon>Hypocreomycetidae</taxon>
        <taxon>Glomerellales</taxon>
        <taxon>Glomerellaceae</taxon>
        <taxon>Colletotrichum</taxon>
        <taxon>Colletotrichum destructivum species complex</taxon>
    </lineage>
</organism>
<dbReference type="PANTHER" id="PTHR47332">
    <property type="entry name" value="SET DOMAIN-CONTAINING PROTEIN 5"/>
    <property type="match status" value="1"/>
</dbReference>
<sequence>MTTMTMSASSKFDILAVLVTMAAFSSTTLASNNNVVGNQCAWNPSGPLGLLAQCRAAYDPTTASGASDWGPWTQRPVCVGPKANKVPPAYCAFVKEDFRGEAGLLVLTSPEIAAGDHSFVEDFDPRWWTGDSVRRRGGGGGGRQQQEQSRPDAASDAPSIEVKEIPGKGLGAVATAAIRAGDVVLRENPVLLQLAEPPAGAVDRTQAVWVLEEGFVRLSRRDQEAVFGLSRSTGGHVLEDILRTNTFGATFNDVAHFGLFPKAARINHACKPNAITRYSPRTLELEVVAYKDIQPGEEVSISYSMLNMLSDDRKRTLQEWGFNCTCALCGAPAADVAASDARRARLQQILARLTDDNDTATATSTSAAAAAIGELTAEMEGVMEREGLTAQAGEFYGMVARAYARAGEAREGARYARMAVEGMERFAGYDDERTAAARGLLGELGKVGGA</sequence>
<dbReference type="AlphaFoldDB" id="A0A4U6XMC1"/>
<feature type="region of interest" description="Disordered" evidence="1">
    <location>
        <begin position="130"/>
        <end position="160"/>
    </location>
</feature>
<dbReference type="PANTHER" id="PTHR47332:SF6">
    <property type="entry name" value="SET DOMAIN-CONTAINING PROTEIN"/>
    <property type="match status" value="1"/>
</dbReference>
<dbReference type="SUPFAM" id="SSF82199">
    <property type="entry name" value="SET domain"/>
    <property type="match status" value="1"/>
</dbReference>
<dbReference type="InterPro" id="IPR001214">
    <property type="entry name" value="SET_dom"/>
</dbReference>
<feature type="domain" description="SET" evidence="3">
    <location>
        <begin position="158"/>
        <end position="304"/>
    </location>
</feature>
<dbReference type="PROSITE" id="PS50280">
    <property type="entry name" value="SET"/>
    <property type="match status" value="1"/>
</dbReference>
<dbReference type="SMART" id="SM00317">
    <property type="entry name" value="SET"/>
    <property type="match status" value="1"/>
</dbReference>
<evidence type="ECO:0000259" key="3">
    <source>
        <dbReference type="PROSITE" id="PS50280"/>
    </source>
</evidence>
<proteinExistence type="predicted"/>
<reference evidence="4 5" key="1">
    <citation type="journal article" date="2019" name="PLoS ONE">
        <title>Comparative genome analysis indicates high evolutionary potential of pathogenicity genes in Colletotrichum tanaceti.</title>
        <authorList>
            <person name="Lelwala R.V."/>
            <person name="Korhonen P.K."/>
            <person name="Young N.D."/>
            <person name="Scott J.B."/>
            <person name="Ades P.A."/>
            <person name="Gasser R.B."/>
            <person name="Taylor P.W.J."/>
        </authorList>
    </citation>
    <scope>NUCLEOTIDE SEQUENCE [LARGE SCALE GENOMIC DNA]</scope>
    <source>
        <strain evidence="4">BRIP57314</strain>
    </source>
</reference>
<dbReference type="InterPro" id="IPR053185">
    <property type="entry name" value="SET_domain_protein"/>
</dbReference>
<dbReference type="EMBL" id="PJEX01000057">
    <property type="protein sequence ID" value="TKW56829.1"/>
    <property type="molecule type" value="Genomic_DNA"/>
</dbReference>
<evidence type="ECO:0000256" key="1">
    <source>
        <dbReference type="SAM" id="MobiDB-lite"/>
    </source>
</evidence>